<gene>
    <name evidence="3" type="ORF">B9L23_11265</name>
</gene>
<dbReference type="Pfam" id="PF22769">
    <property type="entry name" value="DCD"/>
    <property type="match status" value="1"/>
</dbReference>
<reference evidence="3 4" key="1">
    <citation type="submission" date="2017-04" db="EMBL/GenBank/DDBJ databases">
        <title>The genome sequence of Parageobacillus galactosidasius DSM 18751.</title>
        <authorList>
            <person name="Ramaloko W.T."/>
            <person name="Koen N."/>
            <person name="Polliack S."/>
            <person name="Aliyu H."/>
            <person name="Lebre P."/>
            <person name="Mohr T."/>
            <person name="Oswald F."/>
            <person name="Zwick M."/>
            <person name="Neumann A."/>
            <person name="Syldatk C."/>
            <person name="Cowan D."/>
            <person name="De Maayer P."/>
        </authorList>
    </citation>
    <scope>NUCLEOTIDE SEQUENCE [LARGE SCALE GENOMIC DNA]</scope>
    <source>
        <strain evidence="3 4">DSM 18751</strain>
    </source>
</reference>
<name>A0A226QGV6_9BACL</name>
<dbReference type="Proteomes" id="UP000198394">
    <property type="component" value="Unassembled WGS sequence"/>
</dbReference>
<protein>
    <submittedName>
        <fullName evidence="3">dCTP deaminase</fullName>
    </submittedName>
</protein>
<dbReference type="GO" id="GO:0006229">
    <property type="term" value="P:dUTP biosynthetic process"/>
    <property type="evidence" value="ECO:0007669"/>
    <property type="project" value="InterPro"/>
</dbReference>
<proteinExistence type="predicted"/>
<keyword evidence="4" id="KW-1185">Reference proteome</keyword>
<evidence type="ECO:0000256" key="2">
    <source>
        <dbReference type="ARBA" id="ARBA00023080"/>
    </source>
</evidence>
<keyword evidence="1" id="KW-0378">Hydrolase</keyword>
<evidence type="ECO:0000256" key="1">
    <source>
        <dbReference type="ARBA" id="ARBA00022801"/>
    </source>
</evidence>
<evidence type="ECO:0000313" key="3">
    <source>
        <dbReference type="EMBL" id="OXB91863.1"/>
    </source>
</evidence>
<dbReference type="GO" id="GO:0008829">
    <property type="term" value="F:dCTP deaminase activity"/>
    <property type="evidence" value="ECO:0007669"/>
    <property type="project" value="InterPro"/>
</dbReference>
<dbReference type="SUPFAM" id="SSF51283">
    <property type="entry name" value="dUTPase-like"/>
    <property type="match status" value="1"/>
</dbReference>
<accession>A0A226QGV6</accession>
<dbReference type="AlphaFoldDB" id="A0A226QGV6"/>
<sequence length="147" mass="16991">MAILSKDKIEEYLSLDDHEKRLIVTPILDREKQLGASTIDLRLGTKFKVDMRTREPYIDPMENNRPIETFFDQTYRNFGEKFLLYPGQLVIASTFEYVRLPSNLMGLVVTRSSWNRLGVTISSVVQPGYAGVLTLELYKSSLKFRHV</sequence>
<dbReference type="InterPro" id="IPR011962">
    <property type="entry name" value="dCTP_deaminase"/>
</dbReference>
<dbReference type="EMBL" id="NDYL01000002">
    <property type="protein sequence ID" value="OXB91863.1"/>
    <property type="molecule type" value="Genomic_DNA"/>
</dbReference>
<dbReference type="CDD" id="cd07557">
    <property type="entry name" value="trimeric_dUTPase"/>
    <property type="match status" value="1"/>
</dbReference>
<dbReference type="PANTHER" id="PTHR42680">
    <property type="entry name" value="DCTP DEAMINASE"/>
    <property type="match status" value="1"/>
</dbReference>
<dbReference type="RefSeq" id="WP_089097676.1">
    <property type="nucleotide sequence ID" value="NZ_NDYL01000002.1"/>
</dbReference>
<dbReference type="PANTHER" id="PTHR42680:SF3">
    <property type="entry name" value="DCTP DEAMINASE"/>
    <property type="match status" value="1"/>
</dbReference>
<dbReference type="Gene3D" id="2.70.40.10">
    <property type="match status" value="1"/>
</dbReference>
<dbReference type="InterPro" id="IPR036157">
    <property type="entry name" value="dUTPase-like_sf"/>
</dbReference>
<dbReference type="NCBIfam" id="TIGR02274">
    <property type="entry name" value="dCTP_deam"/>
    <property type="match status" value="1"/>
</dbReference>
<dbReference type="InterPro" id="IPR033704">
    <property type="entry name" value="dUTPase_trimeric"/>
</dbReference>
<keyword evidence="2" id="KW-0546">Nucleotide metabolism</keyword>
<evidence type="ECO:0000313" key="4">
    <source>
        <dbReference type="Proteomes" id="UP000198394"/>
    </source>
</evidence>
<organism evidence="3 4">
    <name type="scientific">Parageobacillus galactosidasius</name>
    <dbReference type="NCBI Taxonomy" id="883812"/>
    <lineage>
        <taxon>Bacteria</taxon>
        <taxon>Bacillati</taxon>
        <taxon>Bacillota</taxon>
        <taxon>Bacilli</taxon>
        <taxon>Bacillales</taxon>
        <taxon>Anoxybacillaceae</taxon>
        <taxon>Parageobacillus</taxon>
    </lineage>
</organism>
<comment type="caution">
    <text evidence="3">The sequence shown here is derived from an EMBL/GenBank/DDBJ whole genome shotgun (WGS) entry which is preliminary data.</text>
</comment>